<feature type="compositionally biased region" description="Basic and acidic residues" evidence="1">
    <location>
        <begin position="267"/>
        <end position="276"/>
    </location>
</feature>
<accession>A0A9P9WNT4</accession>
<evidence type="ECO:0000313" key="4">
    <source>
        <dbReference type="Proteomes" id="UP000829685"/>
    </source>
</evidence>
<dbReference type="Proteomes" id="UP000829685">
    <property type="component" value="Unassembled WGS sequence"/>
</dbReference>
<dbReference type="EMBL" id="JAFIMR010000011">
    <property type="protein sequence ID" value="KAI1872590.1"/>
    <property type="molecule type" value="Genomic_DNA"/>
</dbReference>
<comment type="caution">
    <text evidence="3">The sequence shown here is derived from an EMBL/GenBank/DDBJ whole genome shotgun (WGS) entry which is preliminary data.</text>
</comment>
<feature type="compositionally biased region" description="Polar residues" evidence="1">
    <location>
        <begin position="252"/>
        <end position="264"/>
    </location>
</feature>
<dbReference type="AlphaFoldDB" id="A0A9P9WNT4"/>
<protein>
    <submittedName>
        <fullName evidence="3">Uncharacterized protein</fullName>
    </submittedName>
</protein>
<feature type="transmembrane region" description="Helical" evidence="2">
    <location>
        <begin position="137"/>
        <end position="160"/>
    </location>
</feature>
<dbReference type="CDD" id="cd12087">
    <property type="entry name" value="TM_EGFR-like"/>
    <property type="match status" value="1"/>
</dbReference>
<keyword evidence="4" id="KW-1185">Reference proteome</keyword>
<feature type="region of interest" description="Disordered" evidence="1">
    <location>
        <begin position="110"/>
        <end position="131"/>
    </location>
</feature>
<sequence>MHYDLFQIRQDCPRGSIFYSCGPPSFFRGCCSEDACTNGGCPTDAAINIPADLISSEDATSTTTTAPKMASGVGAPVTAQVPTPASPCTPYPTVDTIGTDLSNTGMVPPAATAASPFATSSTSPHDEETTGSLPQTAIAGISVGATIGLVGVILIIFLLVRRRKQSRRVPSYHDSLRDAYGTKMEHNNHSVTRPSEGHDNEDVFAAFGGRVNSSESSQQIKSPAPSVLPSARSQPDGSYPRSPAHSYIVSPVSPQSTGAVSHQASVKGRDGTEKKKASAPAAFDSNQFFCELDSADTERPAVAELPMDSTAVVAPRPKSEANQTASAHGAHLMPGSCVDTVVAEARNRMPGSFPDTVVQDAKKQSLTRVRVGEASVVSVGNHAQQARPGSYDGAYERAPRLRATMNATDDDVQRNRHVNSWTHL</sequence>
<reference evidence="3" key="1">
    <citation type="submission" date="2021-03" db="EMBL/GenBank/DDBJ databases">
        <title>Revisited historic fungal species revealed as producer of novel bioactive compounds through whole genome sequencing and comparative genomics.</title>
        <authorList>
            <person name="Vignolle G.A."/>
            <person name="Hochenegger N."/>
            <person name="Mach R.L."/>
            <person name="Mach-Aigner A.R."/>
            <person name="Javad Rahimi M."/>
            <person name="Salim K.A."/>
            <person name="Chan C.M."/>
            <person name="Lim L.B.L."/>
            <person name="Cai F."/>
            <person name="Druzhinina I.S."/>
            <person name="U'Ren J.M."/>
            <person name="Derntl C."/>
        </authorList>
    </citation>
    <scope>NUCLEOTIDE SEQUENCE</scope>
    <source>
        <strain evidence="3">TUCIM 5799</strain>
    </source>
</reference>
<evidence type="ECO:0000256" key="1">
    <source>
        <dbReference type="SAM" id="MobiDB-lite"/>
    </source>
</evidence>
<evidence type="ECO:0000313" key="3">
    <source>
        <dbReference type="EMBL" id="KAI1872590.1"/>
    </source>
</evidence>
<evidence type="ECO:0000256" key="2">
    <source>
        <dbReference type="SAM" id="Phobius"/>
    </source>
</evidence>
<gene>
    <name evidence="3" type="ORF">JX265_005470</name>
</gene>
<proteinExistence type="predicted"/>
<feature type="compositionally biased region" description="Polar residues" evidence="1">
    <location>
        <begin position="211"/>
        <end position="221"/>
    </location>
</feature>
<keyword evidence="2" id="KW-1133">Transmembrane helix</keyword>
<feature type="compositionally biased region" description="Low complexity" evidence="1">
    <location>
        <begin position="110"/>
        <end position="123"/>
    </location>
</feature>
<keyword evidence="2" id="KW-0812">Transmembrane</keyword>
<feature type="region of interest" description="Disordered" evidence="1">
    <location>
        <begin position="180"/>
        <end position="279"/>
    </location>
</feature>
<keyword evidence="2" id="KW-0472">Membrane</keyword>
<dbReference type="NCBIfam" id="TIGR01167">
    <property type="entry name" value="LPXTG_anchor"/>
    <property type="match status" value="1"/>
</dbReference>
<organism evidence="3 4">
    <name type="scientific">Neoarthrinium moseri</name>
    <dbReference type="NCBI Taxonomy" id="1658444"/>
    <lineage>
        <taxon>Eukaryota</taxon>
        <taxon>Fungi</taxon>
        <taxon>Dikarya</taxon>
        <taxon>Ascomycota</taxon>
        <taxon>Pezizomycotina</taxon>
        <taxon>Sordariomycetes</taxon>
        <taxon>Xylariomycetidae</taxon>
        <taxon>Amphisphaeriales</taxon>
        <taxon>Apiosporaceae</taxon>
        <taxon>Neoarthrinium</taxon>
    </lineage>
</organism>
<name>A0A9P9WNT4_9PEZI</name>